<feature type="chain" id="PRO_5003613855" description="MlpB protein" evidence="1">
    <location>
        <begin position="24"/>
        <end position="146"/>
    </location>
</feature>
<feature type="signal peptide" evidence="1">
    <location>
        <begin position="1"/>
        <end position="23"/>
    </location>
</feature>
<keyword evidence="3" id="KW-1185">Reference proteome</keyword>
<name>H8KSR7_SOLCM</name>
<reference evidence="2" key="1">
    <citation type="submission" date="2012-02" db="EMBL/GenBank/DDBJ databases">
        <title>The complete genome of Solitalea canadensis DSM 3403.</title>
        <authorList>
            <consortium name="US DOE Joint Genome Institute (JGI-PGF)"/>
            <person name="Lucas S."/>
            <person name="Copeland A."/>
            <person name="Lapidus A."/>
            <person name="Glavina del Rio T."/>
            <person name="Dalin E."/>
            <person name="Tice H."/>
            <person name="Bruce D."/>
            <person name="Goodwin L."/>
            <person name="Pitluck S."/>
            <person name="Peters L."/>
            <person name="Ovchinnikova G."/>
            <person name="Lu M."/>
            <person name="Kyrpides N."/>
            <person name="Mavromatis K."/>
            <person name="Ivanova N."/>
            <person name="Brettin T."/>
            <person name="Detter J.C."/>
            <person name="Han C."/>
            <person name="Larimer F."/>
            <person name="Land M."/>
            <person name="Hauser L."/>
            <person name="Markowitz V."/>
            <person name="Cheng J.-F."/>
            <person name="Hugenholtz P."/>
            <person name="Woyke T."/>
            <person name="Wu D."/>
            <person name="Spring S."/>
            <person name="Schroeder M."/>
            <person name="Kopitz M."/>
            <person name="Brambilla E."/>
            <person name="Klenk H.-P."/>
            <person name="Eisen J.A."/>
        </authorList>
    </citation>
    <scope>NUCLEOTIDE SEQUENCE</scope>
    <source>
        <strain evidence="2">DSM 3403</strain>
    </source>
</reference>
<sequence length="146" mass="16197">MKLTMNLSIAAIAAVLLTGCATNDQESSNSVVNTDSITHKTLKATRSFKKGDRVPNDEVCMVNNTYMGKKQLKVIVNGLAYYGCCKACEERIPTDESVRKAVDPHTTKLVDKAKAYIVLLNEGGDVAYFENEQNYVQFLKQNELKI</sequence>
<evidence type="ECO:0008006" key="4">
    <source>
        <dbReference type="Google" id="ProtNLM"/>
    </source>
</evidence>
<dbReference type="EMBL" id="CP003349">
    <property type="protein sequence ID" value="AFD05211.1"/>
    <property type="molecule type" value="Genomic_DNA"/>
</dbReference>
<dbReference type="STRING" id="929556.Solca_0053"/>
<protein>
    <recommendedName>
        <fullName evidence="4">MlpB protein</fullName>
    </recommendedName>
</protein>
<dbReference type="HOGENOM" id="CLU_141598_0_0_10"/>
<dbReference type="eggNOG" id="COG3350">
    <property type="taxonomic scope" value="Bacteria"/>
</dbReference>
<evidence type="ECO:0000313" key="3">
    <source>
        <dbReference type="Proteomes" id="UP000007590"/>
    </source>
</evidence>
<dbReference type="AlphaFoldDB" id="H8KSR7"/>
<dbReference type="Proteomes" id="UP000007590">
    <property type="component" value="Chromosome"/>
</dbReference>
<evidence type="ECO:0000256" key="1">
    <source>
        <dbReference type="SAM" id="SignalP"/>
    </source>
</evidence>
<proteinExistence type="predicted"/>
<keyword evidence="1" id="KW-0732">Signal</keyword>
<dbReference type="PROSITE" id="PS51257">
    <property type="entry name" value="PROKAR_LIPOPROTEIN"/>
    <property type="match status" value="1"/>
</dbReference>
<evidence type="ECO:0000313" key="2">
    <source>
        <dbReference type="EMBL" id="AFD05211.1"/>
    </source>
</evidence>
<dbReference type="KEGG" id="scn:Solca_0053"/>
<organism evidence="2 3">
    <name type="scientific">Solitalea canadensis (strain ATCC 29591 / DSM 3403 / JCM 21819 / LMG 8368 / NBRC 15130 / NCIMB 12057 / USAM 9D)</name>
    <name type="common">Flexibacter canadensis</name>
    <dbReference type="NCBI Taxonomy" id="929556"/>
    <lineage>
        <taxon>Bacteria</taxon>
        <taxon>Pseudomonadati</taxon>
        <taxon>Bacteroidota</taxon>
        <taxon>Sphingobacteriia</taxon>
        <taxon>Sphingobacteriales</taxon>
        <taxon>Sphingobacteriaceae</taxon>
        <taxon>Solitalea</taxon>
    </lineage>
</organism>
<accession>H8KSR7</accession>
<gene>
    <name evidence="2" type="ordered locus">Solca_0053</name>
</gene>